<evidence type="ECO:0000256" key="3">
    <source>
        <dbReference type="ARBA" id="ARBA00021356"/>
    </source>
</evidence>
<keyword evidence="12" id="KW-0456">Lyase</keyword>
<dbReference type="Pfam" id="PF04055">
    <property type="entry name" value="Radical_SAM"/>
    <property type="match status" value="1"/>
</dbReference>
<dbReference type="PANTHER" id="PTHR30352">
    <property type="entry name" value="PYRUVATE FORMATE-LYASE-ACTIVATING ENZYME"/>
    <property type="match status" value="1"/>
</dbReference>
<keyword evidence="10" id="KW-0963">Cytoplasm</keyword>
<protein>
    <recommendedName>
        <fullName evidence="3 10">Pyruvate formate-lyase-activating enzyme</fullName>
        <ecNumber evidence="10">1.97.1.4</ecNumber>
    </recommendedName>
</protein>
<evidence type="ECO:0000256" key="7">
    <source>
        <dbReference type="ARBA" id="ARBA00023002"/>
    </source>
</evidence>
<comment type="subcellular location">
    <subcellularLocation>
        <location evidence="10">Cytoplasm</location>
    </subcellularLocation>
</comment>
<dbReference type="GO" id="GO:0051539">
    <property type="term" value="F:4 iron, 4 sulfur cluster binding"/>
    <property type="evidence" value="ECO:0007669"/>
    <property type="project" value="UniProtKB-UniRule"/>
</dbReference>
<evidence type="ECO:0000256" key="2">
    <source>
        <dbReference type="ARBA" id="ARBA00009777"/>
    </source>
</evidence>
<keyword evidence="5 10" id="KW-0949">S-adenosyl-L-methionine</keyword>
<keyword evidence="13" id="KW-1185">Reference proteome</keyword>
<keyword evidence="12" id="KW-0670">Pyruvate</keyword>
<dbReference type="Gene3D" id="3.20.20.70">
    <property type="entry name" value="Aldolase class I"/>
    <property type="match status" value="1"/>
</dbReference>
<dbReference type="Proteomes" id="UP000654279">
    <property type="component" value="Unassembled WGS sequence"/>
</dbReference>
<dbReference type="RefSeq" id="WP_249284122.1">
    <property type="nucleotide sequence ID" value="NZ_JACRSO010000001.1"/>
</dbReference>
<dbReference type="EMBL" id="JACRSO010000001">
    <property type="protein sequence ID" value="MBC8528065.1"/>
    <property type="molecule type" value="Genomic_DNA"/>
</dbReference>
<keyword evidence="6 10" id="KW-0479">Metal-binding</keyword>
<proteinExistence type="inferred from homology"/>
<dbReference type="InterPro" id="IPR013785">
    <property type="entry name" value="Aldolase_TIM"/>
</dbReference>
<dbReference type="GO" id="GO:0016829">
    <property type="term" value="F:lyase activity"/>
    <property type="evidence" value="ECO:0007669"/>
    <property type="project" value="UniProtKB-KW"/>
</dbReference>
<comment type="function">
    <text evidence="1 10">Activation of pyruvate formate-lyase under anaerobic conditions by generation of an organic free radical, using S-adenosylmethionine and reduced flavodoxin as cosubstrates to produce 5'-deoxy-adenosine.</text>
</comment>
<dbReference type="PANTHER" id="PTHR30352:SF5">
    <property type="entry name" value="PYRUVATE FORMATE-LYASE 1-ACTIVATING ENZYME"/>
    <property type="match status" value="1"/>
</dbReference>
<dbReference type="InterPro" id="IPR012838">
    <property type="entry name" value="PFL1_activating"/>
</dbReference>
<accession>A0A926HLZ0</accession>
<evidence type="ECO:0000259" key="11">
    <source>
        <dbReference type="PROSITE" id="PS51918"/>
    </source>
</evidence>
<comment type="caution">
    <text evidence="12">The sequence shown here is derived from an EMBL/GenBank/DDBJ whole genome shotgun (WGS) entry which is preliminary data.</text>
</comment>
<dbReference type="CDD" id="cd01335">
    <property type="entry name" value="Radical_SAM"/>
    <property type="match status" value="1"/>
</dbReference>
<comment type="cofactor">
    <cofactor evidence="10">
        <name>[4Fe-4S] cluster</name>
        <dbReference type="ChEBI" id="CHEBI:49883"/>
    </cofactor>
    <text evidence="10">Binds 1 [4Fe-4S] cluster. The cluster is coordinated with 3 cysteines and an exchangeable S-adenosyl-L-methionine.</text>
</comment>
<feature type="domain" description="Radical SAM core" evidence="11">
    <location>
        <begin position="14"/>
        <end position="237"/>
    </location>
</feature>
<keyword evidence="7 10" id="KW-0560">Oxidoreductase</keyword>
<dbReference type="GO" id="GO:0005737">
    <property type="term" value="C:cytoplasm"/>
    <property type="evidence" value="ECO:0007669"/>
    <property type="project" value="UniProtKB-SubCell"/>
</dbReference>
<dbReference type="AlphaFoldDB" id="A0A926HLZ0"/>
<evidence type="ECO:0000313" key="13">
    <source>
        <dbReference type="Proteomes" id="UP000654279"/>
    </source>
</evidence>
<evidence type="ECO:0000313" key="12">
    <source>
        <dbReference type="EMBL" id="MBC8528065.1"/>
    </source>
</evidence>
<evidence type="ECO:0000256" key="5">
    <source>
        <dbReference type="ARBA" id="ARBA00022691"/>
    </source>
</evidence>
<reference evidence="12" key="1">
    <citation type="submission" date="2020-08" db="EMBL/GenBank/DDBJ databases">
        <title>Genome public.</title>
        <authorList>
            <person name="Liu C."/>
            <person name="Sun Q."/>
        </authorList>
    </citation>
    <scope>NUCLEOTIDE SEQUENCE</scope>
    <source>
        <strain evidence="12">NSJ-44</strain>
    </source>
</reference>
<dbReference type="InterPro" id="IPR034457">
    <property type="entry name" value="Organic_radical-activating"/>
</dbReference>
<dbReference type="InterPro" id="IPR001989">
    <property type="entry name" value="Radical_activat_CS"/>
</dbReference>
<evidence type="ECO:0000256" key="9">
    <source>
        <dbReference type="ARBA" id="ARBA00023014"/>
    </source>
</evidence>
<comment type="similarity">
    <text evidence="2 10">Belongs to the organic radical-activating enzymes family.</text>
</comment>
<evidence type="ECO:0000256" key="6">
    <source>
        <dbReference type="ARBA" id="ARBA00022723"/>
    </source>
</evidence>
<dbReference type="NCBIfam" id="TIGR02493">
    <property type="entry name" value="PFLA"/>
    <property type="match status" value="1"/>
</dbReference>
<dbReference type="SUPFAM" id="SSF102114">
    <property type="entry name" value="Radical SAM enzymes"/>
    <property type="match status" value="1"/>
</dbReference>
<dbReference type="GO" id="GO:0046872">
    <property type="term" value="F:metal ion binding"/>
    <property type="evidence" value="ECO:0007669"/>
    <property type="project" value="UniProtKB-UniRule"/>
</dbReference>
<dbReference type="EC" id="1.97.1.4" evidence="10"/>
<name>A0A926HLZ0_9FIRM</name>
<dbReference type="PROSITE" id="PS51918">
    <property type="entry name" value="RADICAL_SAM"/>
    <property type="match status" value="1"/>
</dbReference>
<keyword evidence="4 10" id="KW-0004">4Fe-4S</keyword>
<dbReference type="InterPro" id="IPR058240">
    <property type="entry name" value="rSAM_sf"/>
</dbReference>
<evidence type="ECO:0000256" key="8">
    <source>
        <dbReference type="ARBA" id="ARBA00023004"/>
    </source>
</evidence>
<dbReference type="InterPro" id="IPR007197">
    <property type="entry name" value="rSAM"/>
</dbReference>
<sequence>MEGLIHSIQTLGAVDGPGVRFVAFVQGCPLRCGYCHNPDAQPLTGGQAYTPQALFALASRYRSYFGRAGGVTLSGGEPLLQAPFAQAFFALCREGGIHTALDTSGCRLDEPVRGLLDETDLVLLDIKFTIEADYQRYAGCSLAAPLRFLDELTERNIPCWIRQVIVPTLNDDEGNIARLNALLAGHPNVRKVELLPFRKLCQTKYDALGLPFPFGHLPEAGPDKVAKLQEKVLLPHK</sequence>
<gene>
    <name evidence="12" type="primary">pflA</name>
    <name evidence="12" type="ORF">H8699_01250</name>
</gene>
<dbReference type="GO" id="GO:0043365">
    <property type="term" value="F:[formate-C-acetyltransferase]-activating enzyme activity"/>
    <property type="evidence" value="ECO:0007669"/>
    <property type="project" value="UniProtKB-UniRule"/>
</dbReference>
<comment type="catalytic activity">
    <reaction evidence="10">
        <text>glycyl-[formate C-acetyltransferase] + reduced [flavodoxin] + S-adenosyl-L-methionine = glycin-2-yl radical-[formate C-acetyltransferase] + semiquinone [flavodoxin] + 5'-deoxyadenosine + L-methionine + H(+)</text>
        <dbReference type="Rhea" id="RHEA:19225"/>
        <dbReference type="Rhea" id="RHEA-COMP:10622"/>
        <dbReference type="Rhea" id="RHEA-COMP:12190"/>
        <dbReference type="Rhea" id="RHEA-COMP:12191"/>
        <dbReference type="Rhea" id="RHEA-COMP:14480"/>
        <dbReference type="ChEBI" id="CHEBI:15378"/>
        <dbReference type="ChEBI" id="CHEBI:17319"/>
        <dbReference type="ChEBI" id="CHEBI:29947"/>
        <dbReference type="ChEBI" id="CHEBI:32722"/>
        <dbReference type="ChEBI" id="CHEBI:57618"/>
        <dbReference type="ChEBI" id="CHEBI:57844"/>
        <dbReference type="ChEBI" id="CHEBI:59789"/>
        <dbReference type="ChEBI" id="CHEBI:140311"/>
        <dbReference type="EC" id="1.97.1.4"/>
    </reaction>
</comment>
<keyword evidence="9 10" id="KW-0411">Iron-sulfur</keyword>
<evidence type="ECO:0000256" key="1">
    <source>
        <dbReference type="ARBA" id="ARBA00003141"/>
    </source>
</evidence>
<dbReference type="SFLD" id="SFLDG01066">
    <property type="entry name" value="organic_radical-activating_enz"/>
    <property type="match status" value="1"/>
</dbReference>
<evidence type="ECO:0000256" key="4">
    <source>
        <dbReference type="ARBA" id="ARBA00022485"/>
    </source>
</evidence>
<dbReference type="SFLD" id="SFLDS00029">
    <property type="entry name" value="Radical_SAM"/>
    <property type="match status" value="1"/>
</dbReference>
<dbReference type="PROSITE" id="PS01087">
    <property type="entry name" value="RADICAL_ACTIVATING"/>
    <property type="match status" value="1"/>
</dbReference>
<evidence type="ECO:0000256" key="10">
    <source>
        <dbReference type="RuleBase" id="RU362053"/>
    </source>
</evidence>
<organism evidence="12 13">
    <name type="scientific">Luoshenia tenuis</name>
    <dbReference type="NCBI Taxonomy" id="2763654"/>
    <lineage>
        <taxon>Bacteria</taxon>
        <taxon>Bacillati</taxon>
        <taxon>Bacillota</taxon>
        <taxon>Clostridia</taxon>
        <taxon>Christensenellales</taxon>
        <taxon>Christensenellaceae</taxon>
        <taxon>Luoshenia</taxon>
    </lineage>
</organism>
<keyword evidence="8 10" id="KW-0408">Iron</keyword>